<sequence length="103" mass="11890">VLTKRPSSSNNTTGVVYKLSEYNKIIVQWIPVHCGVSGNERADRLAKEGAKLIQYKHPVSLPEIKRTYKELWRQQTHSKHPQDPISRLNRKQPTTVFCIRTGH</sequence>
<feature type="region of interest" description="Disordered" evidence="1">
    <location>
        <begin position="74"/>
        <end position="94"/>
    </location>
</feature>
<feature type="domain" description="RNase H type-1" evidence="2">
    <location>
        <begin position="1"/>
        <end position="51"/>
    </location>
</feature>
<dbReference type="InterPro" id="IPR002156">
    <property type="entry name" value="RNaseH_domain"/>
</dbReference>
<dbReference type="InterPro" id="IPR036397">
    <property type="entry name" value="RNaseH_sf"/>
</dbReference>
<evidence type="ECO:0000313" key="3">
    <source>
        <dbReference type="EMBL" id="CEK88381.1"/>
    </source>
</evidence>
<gene>
    <name evidence="3" type="primary">ORF164979</name>
</gene>
<accession>A0A0B7B7U3</accession>
<feature type="non-terminal residue" evidence="3">
    <location>
        <position position="1"/>
    </location>
</feature>
<dbReference type="GO" id="GO:0003676">
    <property type="term" value="F:nucleic acid binding"/>
    <property type="evidence" value="ECO:0007669"/>
    <property type="project" value="InterPro"/>
</dbReference>
<name>A0A0B7B7U3_9EUPU</name>
<dbReference type="Pfam" id="PF00075">
    <property type="entry name" value="RNase_H"/>
    <property type="match status" value="1"/>
</dbReference>
<dbReference type="InterPro" id="IPR012337">
    <property type="entry name" value="RNaseH-like_sf"/>
</dbReference>
<evidence type="ECO:0000259" key="2">
    <source>
        <dbReference type="PROSITE" id="PS50879"/>
    </source>
</evidence>
<dbReference type="Gene3D" id="3.30.420.10">
    <property type="entry name" value="Ribonuclease H-like superfamily/Ribonuclease H"/>
    <property type="match status" value="1"/>
</dbReference>
<reference evidence="3" key="1">
    <citation type="submission" date="2014-12" db="EMBL/GenBank/DDBJ databases">
        <title>Insight into the proteome of Arion vulgaris.</title>
        <authorList>
            <person name="Aradska J."/>
            <person name="Bulat T."/>
            <person name="Smidak R."/>
            <person name="Sarate P."/>
            <person name="Gangsoo J."/>
            <person name="Sialana F."/>
            <person name="Bilban M."/>
            <person name="Lubec G."/>
        </authorList>
    </citation>
    <scope>NUCLEOTIDE SEQUENCE</scope>
    <source>
        <tissue evidence="3">Skin</tissue>
    </source>
</reference>
<feature type="non-terminal residue" evidence="3">
    <location>
        <position position="103"/>
    </location>
</feature>
<dbReference type="PROSITE" id="PS50879">
    <property type="entry name" value="RNASE_H_1"/>
    <property type="match status" value="1"/>
</dbReference>
<dbReference type="AlphaFoldDB" id="A0A0B7B7U3"/>
<evidence type="ECO:0000256" key="1">
    <source>
        <dbReference type="SAM" id="MobiDB-lite"/>
    </source>
</evidence>
<dbReference type="SUPFAM" id="SSF53098">
    <property type="entry name" value="Ribonuclease H-like"/>
    <property type="match status" value="1"/>
</dbReference>
<proteinExistence type="predicted"/>
<organism evidence="3">
    <name type="scientific">Arion vulgaris</name>
    <dbReference type="NCBI Taxonomy" id="1028688"/>
    <lineage>
        <taxon>Eukaryota</taxon>
        <taxon>Metazoa</taxon>
        <taxon>Spiralia</taxon>
        <taxon>Lophotrochozoa</taxon>
        <taxon>Mollusca</taxon>
        <taxon>Gastropoda</taxon>
        <taxon>Heterobranchia</taxon>
        <taxon>Euthyneura</taxon>
        <taxon>Panpulmonata</taxon>
        <taxon>Eupulmonata</taxon>
        <taxon>Stylommatophora</taxon>
        <taxon>Helicina</taxon>
        <taxon>Arionoidea</taxon>
        <taxon>Arionidae</taxon>
        <taxon>Arion</taxon>
    </lineage>
</organism>
<dbReference type="GO" id="GO:0004523">
    <property type="term" value="F:RNA-DNA hybrid ribonuclease activity"/>
    <property type="evidence" value="ECO:0007669"/>
    <property type="project" value="InterPro"/>
</dbReference>
<protein>
    <recommendedName>
        <fullName evidence="2">RNase H type-1 domain-containing protein</fullName>
    </recommendedName>
</protein>
<dbReference type="EMBL" id="HACG01041516">
    <property type="protein sequence ID" value="CEK88381.1"/>
    <property type="molecule type" value="Transcribed_RNA"/>
</dbReference>